<evidence type="ECO:0000313" key="1">
    <source>
        <dbReference type="EMBL" id="ALO40811.1"/>
    </source>
</evidence>
<dbReference type="PATRIC" id="fig|161398.10.peg.291"/>
<dbReference type="AlphaFoldDB" id="A0A0S2JXM7"/>
<dbReference type="EMBL" id="CP013187">
    <property type="protein sequence ID" value="ALO40811.1"/>
    <property type="molecule type" value="Genomic_DNA"/>
</dbReference>
<accession>A0A0S2JXM7</accession>
<protein>
    <submittedName>
        <fullName evidence="1">Uncharacterized protein</fullName>
    </submittedName>
</protein>
<gene>
    <name evidence="1" type="ORF">PP2015_284</name>
</gene>
<reference evidence="1 2" key="1">
    <citation type="submission" date="2015-11" db="EMBL/GenBank/DDBJ databases">
        <authorList>
            <person name="Zhang Y."/>
            <person name="Guo Z."/>
        </authorList>
    </citation>
    <scope>NUCLEOTIDE SEQUENCE [LARGE SCALE GENOMIC DNA]</scope>
    <source>
        <strain evidence="1 2">KCTC 12086</strain>
    </source>
</reference>
<dbReference type="RefSeq" id="WP_058028587.1">
    <property type="nucleotide sequence ID" value="NZ_CP013187.1"/>
</dbReference>
<dbReference type="OrthoDB" id="9807069at2"/>
<dbReference type="STRING" id="161398.PP2015_284"/>
<proteinExistence type="predicted"/>
<sequence length="108" mass="12294">MIHRPHGWVILKFTNEDDVFFKIFGSWRGGYLDGDSWRFSSGSNEPPVLSDCGRYWIWHQESGSCYHLPVKGEDGYSHYTAQILGSILIQSGVNGVFIERVKLSAILE</sequence>
<dbReference type="Proteomes" id="UP000061457">
    <property type="component" value="Chromosome I"/>
</dbReference>
<name>A0A0S2JXM7_9GAMM</name>
<organism evidence="1 2">
    <name type="scientific">Pseudoalteromonas phenolica</name>
    <dbReference type="NCBI Taxonomy" id="161398"/>
    <lineage>
        <taxon>Bacteria</taxon>
        <taxon>Pseudomonadati</taxon>
        <taxon>Pseudomonadota</taxon>
        <taxon>Gammaproteobacteria</taxon>
        <taxon>Alteromonadales</taxon>
        <taxon>Pseudoalteromonadaceae</taxon>
        <taxon>Pseudoalteromonas</taxon>
    </lineage>
</organism>
<evidence type="ECO:0000313" key="2">
    <source>
        <dbReference type="Proteomes" id="UP000061457"/>
    </source>
</evidence>
<dbReference type="KEGG" id="pphe:PP2015_284"/>
<keyword evidence="2" id="KW-1185">Reference proteome</keyword>